<evidence type="ECO:0000313" key="2">
    <source>
        <dbReference type="EMBL" id="CAL1266581.1"/>
    </source>
</evidence>
<evidence type="ECO:0000313" key="3">
    <source>
        <dbReference type="Proteomes" id="UP001497382"/>
    </source>
</evidence>
<dbReference type="Proteomes" id="UP001497382">
    <property type="component" value="Unassembled WGS sequence"/>
</dbReference>
<evidence type="ECO:0000256" key="1">
    <source>
        <dbReference type="SAM" id="SignalP"/>
    </source>
</evidence>
<keyword evidence="1" id="KW-0732">Signal</keyword>
<dbReference type="EMBL" id="CAXIEN010000024">
    <property type="protein sequence ID" value="CAL1266581.1"/>
    <property type="molecule type" value="Genomic_DNA"/>
</dbReference>
<reference evidence="2 3" key="1">
    <citation type="submission" date="2024-04" db="EMBL/GenBank/DDBJ databases">
        <authorList>
            <person name="Rising A."/>
            <person name="Reimegard J."/>
            <person name="Sonavane S."/>
            <person name="Akerstrom W."/>
            <person name="Nylinder S."/>
            <person name="Hedman E."/>
            <person name="Kallberg Y."/>
        </authorList>
    </citation>
    <scope>NUCLEOTIDE SEQUENCE [LARGE SCALE GENOMIC DNA]</scope>
</reference>
<keyword evidence="3" id="KW-1185">Reference proteome</keyword>
<feature type="signal peptide" evidence="1">
    <location>
        <begin position="1"/>
        <end position="26"/>
    </location>
</feature>
<organism evidence="2 3">
    <name type="scientific">Larinioides sclopetarius</name>
    <dbReference type="NCBI Taxonomy" id="280406"/>
    <lineage>
        <taxon>Eukaryota</taxon>
        <taxon>Metazoa</taxon>
        <taxon>Ecdysozoa</taxon>
        <taxon>Arthropoda</taxon>
        <taxon>Chelicerata</taxon>
        <taxon>Arachnida</taxon>
        <taxon>Araneae</taxon>
        <taxon>Araneomorphae</taxon>
        <taxon>Entelegynae</taxon>
        <taxon>Araneoidea</taxon>
        <taxon>Araneidae</taxon>
        <taxon>Larinioides</taxon>
    </lineage>
</organism>
<proteinExistence type="predicted"/>
<protein>
    <submittedName>
        <fullName evidence="2">Uncharacterized protein</fullName>
    </submittedName>
</protein>
<dbReference type="AlphaFoldDB" id="A0AAV1Z509"/>
<accession>A0AAV1Z509</accession>
<name>A0AAV1Z509_9ARAC</name>
<sequence length="282" mass="32057">MANYTVTKQFAVSVVFMLIFIHWGCCQNTNCDVNHCKSLFSTVFKDFLKKGTQRLCRSSDDTIECIDKCLQTFFSDFDFVNSKTSIASEVCSYDFQYDLNQHWNCISVHFHRLLTCMSKLGSMMPTNITSETLKVLSCKKFVQALNCPYEILQDCEEKVMEIVGNLFSKVFLASMKLACNMISSNDVHNLPVMYKLNNSYLSTSACLDKLPNVAGDCFTQYLKNFDANDLYHCRNTCENIDGETCLPSSLVNDFYIPVLSFGKNETTKDSPGLLYSSFFSLL</sequence>
<comment type="caution">
    <text evidence="2">The sequence shown here is derived from an EMBL/GenBank/DDBJ whole genome shotgun (WGS) entry which is preliminary data.</text>
</comment>
<feature type="chain" id="PRO_5043326410" evidence="1">
    <location>
        <begin position="27"/>
        <end position="282"/>
    </location>
</feature>
<gene>
    <name evidence="2" type="ORF">LARSCL_LOCUS3175</name>
</gene>